<dbReference type="Pfam" id="PF00067">
    <property type="entry name" value="p450"/>
    <property type="match status" value="1"/>
</dbReference>
<organism evidence="10 11">
    <name type="scientific">Schizopora paradoxa</name>
    <dbReference type="NCBI Taxonomy" id="27342"/>
    <lineage>
        <taxon>Eukaryota</taxon>
        <taxon>Fungi</taxon>
        <taxon>Dikarya</taxon>
        <taxon>Basidiomycota</taxon>
        <taxon>Agaricomycotina</taxon>
        <taxon>Agaricomycetes</taxon>
        <taxon>Hymenochaetales</taxon>
        <taxon>Schizoporaceae</taxon>
        <taxon>Schizopora</taxon>
    </lineage>
</organism>
<dbReference type="PRINTS" id="PR00463">
    <property type="entry name" value="EP450I"/>
</dbReference>
<keyword evidence="6" id="KW-0560">Oxidoreductase</keyword>
<protein>
    <submittedName>
        <fullName evidence="10">Cytochrome P450</fullName>
    </submittedName>
</protein>
<evidence type="ECO:0000256" key="6">
    <source>
        <dbReference type="ARBA" id="ARBA00023002"/>
    </source>
</evidence>
<dbReference type="STRING" id="27342.A0A0H2RPL4"/>
<dbReference type="InterPro" id="IPR001128">
    <property type="entry name" value="Cyt_P450"/>
</dbReference>
<comment type="cofactor">
    <cofactor evidence="1 9">
        <name>heme</name>
        <dbReference type="ChEBI" id="CHEBI:30413"/>
    </cofactor>
</comment>
<dbReference type="Gene3D" id="1.10.630.10">
    <property type="entry name" value="Cytochrome P450"/>
    <property type="match status" value="1"/>
</dbReference>
<dbReference type="Proteomes" id="UP000053477">
    <property type="component" value="Unassembled WGS sequence"/>
</dbReference>
<keyword evidence="8" id="KW-0503">Monooxygenase</keyword>
<keyword evidence="7 9" id="KW-0408">Iron</keyword>
<accession>A0A0H2RPL4</accession>
<evidence type="ECO:0000256" key="8">
    <source>
        <dbReference type="ARBA" id="ARBA00023033"/>
    </source>
</evidence>
<feature type="binding site" description="axial binding residue" evidence="9">
    <location>
        <position position="465"/>
    </location>
    <ligand>
        <name>heme</name>
        <dbReference type="ChEBI" id="CHEBI:30413"/>
    </ligand>
    <ligandPart>
        <name>Fe</name>
        <dbReference type="ChEBI" id="CHEBI:18248"/>
    </ligandPart>
</feature>
<dbReference type="InParanoid" id="A0A0H2RPL4"/>
<evidence type="ECO:0000256" key="2">
    <source>
        <dbReference type="ARBA" id="ARBA00005179"/>
    </source>
</evidence>
<evidence type="ECO:0000256" key="3">
    <source>
        <dbReference type="ARBA" id="ARBA00010617"/>
    </source>
</evidence>
<dbReference type="GO" id="GO:0016705">
    <property type="term" value="F:oxidoreductase activity, acting on paired donors, with incorporation or reduction of molecular oxygen"/>
    <property type="evidence" value="ECO:0007669"/>
    <property type="project" value="InterPro"/>
</dbReference>
<evidence type="ECO:0000256" key="7">
    <source>
        <dbReference type="ARBA" id="ARBA00023004"/>
    </source>
</evidence>
<dbReference type="PANTHER" id="PTHR24305:SF166">
    <property type="entry name" value="CYTOCHROME P450 12A4, MITOCHONDRIAL-RELATED"/>
    <property type="match status" value="1"/>
</dbReference>
<keyword evidence="5 9" id="KW-0479">Metal-binding</keyword>
<evidence type="ECO:0000256" key="4">
    <source>
        <dbReference type="ARBA" id="ARBA00022617"/>
    </source>
</evidence>
<dbReference type="EMBL" id="KQ085953">
    <property type="protein sequence ID" value="KLO13829.1"/>
    <property type="molecule type" value="Genomic_DNA"/>
</dbReference>
<dbReference type="InterPro" id="IPR036396">
    <property type="entry name" value="Cyt_P450_sf"/>
</dbReference>
<gene>
    <name evidence="10" type="ORF">SCHPADRAFT_873547</name>
</gene>
<dbReference type="PANTHER" id="PTHR24305">
    <property type="entry name" value="CYTOCHROME P450"/>
    <property type="match status" value="1"/>
</dbReference>
<evidence type="ECO:0000313" key="11">
    <source>
        <dbReference type="Proteomes" id="UP000053477"/>
    </source>
</evidence>
<dbReference type="SUPFAM" id="SSF48264">
    <property type="entry name" value="Cytochrome P450"/>
    <property type="match status" value="1"/>
</dbReference>
<comment type="similarity">
    <text evidence="3">Belongs to the cytochrome P450 family.</text>
</comment>
<keyword evidence="11" id="KW-1185">Reference proteome</keyword>
<evidence type="ECO:0000256" key="1">
    <source>
        <dbReference type="ARBA" id="ARBA00001971"/>
    </source>
</evidence>
<sequence length="527" mass="58442">MLTLNALDAGAAIVGVWLILKLSQSFRRSVKLSDIPGPPSASWIHGATKEIFANGSAVTFEKWEKLYGPVFRVPISLNSSEVVIFDTKALSHIISKDTFEYVNPAFMKKNSLNLFGKGLMWSDGENHRRQRKVLNPLFNVSSIRSMVPTFFDSAHKIKSAWESIIQQSSTDEAVIDISKWMNGYSLDSVGLAIFGHDFATLDGKESDIAKLNDSLGTTRLTRFESVVSRLSSALPILRGVPNPRSRIISSIHDCLSEIANDLVEGSSKGDTSYDRTIISTLLKAKEGNTMSEEEVISQIRILLQAGYETTAIGLTFVLIDLAKNPDAQNSLRNEILSLPTSEPTFDQILNSDALPYLSAVIQESLRIHPPVGQIVREAAQDDALPLNSPIVGKSGEKIERLMIPKGTMINIPLRSVNLSNAFWGPNAKEFVPERWLDNEKGVPQRAKEIQGYHHTLTFMDGPRMCLGRNIAVAEMKTAVAILVRNFTFEMRDGPNTKMQNVINLFARPKVVGEEGYAMPLRIRRFEA</sequence>
<dbReference type="InterPro" id="IPR050121">
    <property type="entry name" value="Cytochrome_P450_monoxygenase"/>
</dbReference>
<dbReference type="GO" id="GO:0004497">
    <property type="term" value="F:monooxygenase activity"/>
    <property type="evidence" value="ECO:0007669"/>
    <property type="project" value="UniProtKB-KW"/>
</dbReference>
<evidence type="ECO:0000256" key="9">
    <source>
        <dbReference type="PIRSR" id="PIRSR602401-1"/>
    </source>
</evidence>
<dbReference type="GO" id="GO:0005506">
    <property type="term" value="F:iron ion binding"/>
    <property type="evidence" value="ECO:0007669"/>
    <property type="project" value="InterPro"/>
</dbReference>
<name>A0A0H2RPL4_9AGAM</name>
<dbReference type="OrthoDB" id="1470350at2759"/>
<evidence type="ECO:0000256" key="5">
    <source>
        <dbReference type="ARBA" id="ARBA00022723"/>
    </source>
</evidence>
<dbReference type="InterPro" id="IPR002401">
    <property type="entry name" value="Cyt_P450_E_grp-I"/>
</dbReference>
<proteinExistence type="inferred from homology"/>
<evidence type="ECO:0000313" key="10">
    <source>
        <dbReference type="EMBL" id="KLO13829.1"/>
    </source>
</evidence>
<comment type="pathway">
    <text evidence="2">Secondary metabolite biosynthesis.</text>
</comment>
<dbReference type="PRINTS" id="PR00385">
    <property type="entry name" value="P450"/>
</dbReference>
<keyword evidence="4 9" id="KW-0349">Heme</keyword>
<dbReference type="GO" id="GO:0020037">
    <property type="term" value="F:heme binding"/>
    <property type="evidence" value="ECO:0007669"/>
    <property type="project" value="InterPro"/>
</dbReference>
<reference evidence="10 11" key="1">
    <citation type="submission" date="2015-04" db="EMBL/GenBank/DDBJ databases">
        <title>Complete genome sequence of Schizopora paradoxa KUC8140, a cosmopolitan wood degrader in East Asia.</title>
        <authorList>
            <consortium name="DOE Joint Genome Institute"/>
            <person name="Min B."/>
            <person name="Park H."/>
            <person name="Jang Y."/>
            <person name="Kim J.-J."/>
            <person name="Kim K.H."/>
            <person name="Pangilinan J."/>
            <person name="Lipzen A."/>
            <person name="Riley R."/>
            <person name="Grigoriev I.V."/>
            <person name="Spatafora J.W."/>
            <person name="Choi I.-G."/>
        </authorList>
    </citation>
    <scope>NUCLEOTIDE SEQUENCE [LARGE SCALE GENOMIC DNA]</scope>
    <source>
        <strain evidence="10 11">KUC8140</strain>
    </source>
</reference>
<dbReference type="AlphaFoldDB" id="A0A0H2RPL4"/>